<reference evidence="2" key="1">
    <citation type="submission" date="2018-07" db="EMBL/GenBank/DDBJ databases">
        <authorList>
            <person name="Quirk P.G."/>
            <person name="Krulwich T.A."/>
        </authorList>
    </citation>
    <scope>NUCLEOTIDE SEQUENCE</scope>
</reference>
<feature type="domain" description="Glycosyltransferase 2-like" evidence="1">
    <location>
        <begin position="306"/>
        <end position="471"/>
    </location>
</feature>
<gene>
    <name evidence="2" type="ORF">DF3PB_230013</name>
</gene>
<dbReference type="EMBL" id="UIDG01000146">
    <property type="protein sequence ID" value="SUS06011.1"/>
    <property type="molecule type" value="Genomic_DNA"/>
</dbReference>
<feature type="domain" description="Glycosyltransferase 2-like" evidence="1">
    <location>
        <begin position="6"/>
        <end position="170"/>
    </location>
</feature>
<accession>A0A380TE59</accession>
<sequence>MKPLVSVIVPYYSHGRHLHQAVHAALRAYSGPLEIIVVNDGSREPKAATYLQRVKDLSPNVHLVQKTNGGLSSARNAGLKVAKGEFIQLLDSDDMVVPGKIDLQIASFAIQASADINITNYILCEDSGSIFTRDGDPISRFDFTLKDFLYYWERGFSIPIHSALFRRHVFDGIEFETSVVGKEDWIFWCRQAHAGRRFGYIPVYGAIYRQHDSMSKSFKIMGESWLSAVRTIDKAIGGKEPTFLRASRDWYRSFYAPRIAQQALETSAAKPKQELAQQPVLREGELTWIGDVAASRVTPRKSPLISAVVPVHNHYAYLRACLTSLARQNVQGGVEIVIADDCSSDKRVRGLLKEFADRVAGVKLILNETNVGISQNQNRAAEAASGTYLAFVDCDDFLADDALERVFPKLLGDVAYLFTDREDIDDTNKRLRIAKYGGYPTIHPSGDIASDLLDGMVASHLKIIRRDVYLELGGSDPFFAGIQDWDLALRIAERGEKFVYVPEAVYKHRIHAGSTTQSDSVRQFWLSNIARRRAANKRLGRVLSDDDALRAAKQICRDLAFGAALRDDRALVVRDLTATSLQRDLKQAWLDGKVVVYAPSGAERVQDMNIAREFNSYFDAILAPDEATACFFIGYMWNHEALIFRGEALQRQPEIQVAAE</sequence>
<dbReference type="Gene3D" id="3.90.550.10">
    <property type="entry name" value="Spore Coat Polysaccharide Biosynthesis Protein SpsA, Chain A"/>
    <property type="match status" value="2"/>
</dbReference>
<protein>
    <submittedName>
        <fullName evidence="2">Glycosyl transferase, family 2</fullName>
    </submittedName>
</protein>
<dbReference type="PANTHER" id="PTHR22916:SF3">
    <property type="entry name" value="UDP-GLCNAC:BETAGAL BETA-1,3-N-ACETYLGLUCOSAMINYLTRANSFERASE-LIKE PROTEIN 1"/>
    <property type="match status" value="1"/>
</dbReference>
<dbReference type="GO" id="GO:0016758">
    <property type="term" value="F:hexosyltransferase activity"/>
    <property type="evidence" value="ECO:0007669"/>
    <property type="project" value="UniProtKB-ARBA"/>
</dbReference>
<dbReference type="InterPro" id="IPR001173">
    <property type="entry name" value="Glyco_trans_2-like"/>
</dbReference>
<name>A0A380TE59_9ZZZZ</name>
<keyword evidence="2" id="KW-0808">Transferase</keyword>
<dbReference type="PANTHER" id="PTHR22916">
    <property type="entry name" value="GLYCOSYLTRANSFERASE"/>
    <property type="match status" value="1"/>
</dbReference>
<dbReference type="SUPFAM" id="SSF53448">
    <property type="entry name" value="Nucleotide-diphospho-sugar transferases"/>
    <property type="match status" value="2"/>
</dbReference>
<dbReference type="AlphaFoldDB" id="A0A380TE59"/>
<dbReference type="CDD" id="cd00761">
    <property type="entry name" value="Glyco_tranf_GTA_type"/>
    <property type="match status" value="1"/>
</dbReference>
<evidence type="ECO:0000313" key="2">
    <source>
        <dbReference type="EMBL" id="SUS06011.1"/>
    </source>
</evidence>
<evidence type="ECO:0000259" key="1">
    <source>
        <dbReference type="Pfam" id="PF00535"/>
    </source>
</evidence>
<dbReference type="InterPro" id="IPR029044">
    <property type="entry name" value="Nucleotide-diphossugar_trans"/>
</dbReference>
<dbReference type="Pfam" id="PF00535">
    <property type="entry name" value="Glycos_transf_2"/>
    <property type="match status" value="2"/>
</dbReference>
<organism evidence="2">
    <name type="scientific">metagenome</name>
    <dbReference type="NCBI Taxonomy" id="256318"/>
    <lineage>
        <taxon>unclassified sequences</taxon>
        <taxon>metagenomes</taxon>
    </lineage>
</organism>
<proteinExistence type="predicted"/>